<evidence type="ECO:0000313" key="3">
    <source>
        <dbReference type="Proteomes" id="UP000184112"/>
    </source>
</evidence>
<proteinExistence type="predicted"/>
<protein>
    <recommendedName>
        <fullName evidence="4">Tetratricopeptide repeat protein</fullName>
    </recommendedName>
</protein>
<gene>
    <name evidence="2" type="ORF">SAMN05444388_102301</name>
</gene>
<dbReference type="Gene3D" id="1.25.40.10">
    <property type="entry name" value="Tetratricopeptide repeat domain"/>
    <property type="match status" value="1"/>
</dbReference>
<evidence type="ECO:0008006" key="4">
    <source>
        <dbReference type="Google" id="ProtNLM"/>
    </source>
</evidence>
<dbReference type="AlphaFoldDB" id="A0A1M5IZ03"/>
<feature type="signal peptide" evidence="1">
    <location>
        <begin position="1"/>
        <end position="18"/>
    </location>
</feature>
<dbReference type="SUPFAM" id="SSF48452">
    <property type="entry name" value="TPR-like"/>
    <property type="match status" value="1"/>
</dbReference>
<dbReference type="InterPro" id="IPR011990">
    <property type="entry name" value="TPR-like_helical_dom_sf"/>
</dbReference>
<organism evidence="2 3">
    <name type="scientific">Flavobacterium johnsoniae</name>
    <name type="common">Cytophaga johnsonae</name>
    <dbReference type="NCBI Taxonomy" id="986"/>
    <lineage>
        <taxon>Bacteria</taxon>
        <taxon>Pseudomonadati</taxon>
        <taxon>Bacteroidota</taxon>
        <taxon>Flavobacteriia</taxon>
        <taxon>Flavobacteriales</taxon>
        <taxon>Flavobacteriaceae</taxon>
        <taxon>Flavobacterium</taxon>
    </lineage>
</organism>
<feature type="chain" id="PRO_5013313775" description="Tetratricopeptide repeat protein" evidence="1">
    <location>
        <begin position="19"/>
        <end position="187"/>
    </location>
</feature>
<name>A0A1M5IZ03_FLAJO</name>
<evidence type="ECO:0000256" key="1">
    <source>
        <dbReference type="SAM" id="SignalP"/>
    </source>
</evidence>
<dbReference type="RefSeq" id="WP_073408569.1">
    <property type="nucleotide sequence ID" value="NZ_FQWH01000002.1"/>
</dbReference>
<evidence type="ECO:0000313" key="2">
    <source>
        <dbReference type="EMBL" id="SHG33210.1"/>
    </source>
</evidence>
<reference evidence="2 3" key="1">
    <citation type="submission" date="2016-11" db="EMBL/GenBank/DDBJ databases">
        <authorList>
            <person name="Jaros S."/>
            <person name="Januszkiewicz K."/>
            <person name="Wedrychowicz H."/>
        </authorList>
    </citation>
    <scope>NUCLEOTIDE SEQUENCE [LARGE SCALE GENOMIC DNA]</scope>
    <source>
        <strain evidence="2 3">DSM 6792</strain>
    </source>
</reference>
<accession>A0A1M5IZ03</accession>
<sequence>MKKLFLFIISLIYNFSNAQDFNTYLGQANKALEKGMYTKAYENATKAIELNEYNNDARWLRIQSLMTSNATGVNFEKAIADLNFIISNNGASSKIYNALGVAESELASDIYRFKKAKENDSFSDDNTSFIREQKEYFNEAIMHYENAKKAFKNSADINPEAKDELKYKIQDSDRSIKAIKEEISLLK</sequence>
<keyword evidence="1" id="KW-0732">Signal</keyword>
<dbReference type="Proteomes" id="UP000184112">
    <property type="component" value="Unassembled WGS sequence"/>
</dbReference>
<dbReference type="EMBL" id="FQWH01000002">
    <property type="protein sequence ID" value="SHG33210.1"/>
    <property type="molecule type" value="Genomic_DNA"/>
</dbReference>